<evidence type="ECO:0000256" key="4">
    <source>
        <dbReference type="SAM" id="Phobius"/>
    </source>
</evidence>
<keyword evidence="4" id="KW-1133">Transmembrane helix</keyword>
<keyword evidence="2" id="KW-0808">Transferase</keyword>
<dbReference type="CDD" id="cd07989">
    <property type="entry name" value="LPLAT_AGPAT-like"/>
    <property type="match status" value="1"/>
</dbReference>
<keyword evidence="4" id="KW-0812">Transmembrane</keyword>
<evidence type="ECO:0000313" key="7">
    <source>
        <dbReference type="Proteomes" id="UP001596501"/>
    </source>
</evidence>
<sequence>MTEQLAQRRPLWAVYEHVAMVVGLGSLALMCLAWLPFAMLLTPLLPPATGQRLGRQAIMWGFRVYLRVLGAVCGCRFDLSELDNLQHDGPLIIAANHPSLLDVVLIVSRLPNVLCVMKASLMHHPLFGAAARLARYIRNDGMLQIVQQSREALPTGAQVLIFPEGTRTGTFPLGALTPTLGLITQRSGVPVQTVILEYSTPYLGKAWPLWRKPMLPLRCRARLGRRFDVPTDHALFTQTLEAYFRQELTPPAQAIHDD</sequence>
<protein>
    <submittedName>
        <fullName evidence="6">Lysophospholipid acyltransferase family protein</fullName>
    </submittedName>
</protein>
<dbReference type="SMART" id="SM00563">
    <property type="entry name" value="PlsC"/>
    <property type="match status" value="1"/>
</dbReference>
<dbReference type="Pfam" id="PF01553">
    <property type="entry name" value="Acyltransferase"/>
    <property type="match status" value="1"/>
</dbReference>
<dbReference type="GO" id="GO:0016746">
    <property type="term" value="F:acyltransferase activity"/>
    <property type="evidence" value="ECO:0007669"/>
    <property type="project" value="UniProtKB-KW"/>
</dbReference>
<feature type="domain" description="Phospholipid/glycerol acyltransferase" evidence="5">
    <location>
        <begin position="91"/>
        <end position="199"/>
    </location>
</feature>
<proteinExistence type="predicted"/>
<keyword evidence="7" id="KW-1185">Reference proteome</keyword>
<comment type="caution">
    <text evidence="6">The sequence shown here is derived from an EMBL/GenBank/DDBJ whole genome shotgun (WGS) entry which is preliminary data.</text>
</comment>
<evidence type="ECO:0000256" key="2">
    <source>
        <dbReference type="ARBA" id="ARBA00022679"/>
    </source>
</evidence>
<dbReference type="InterPro" id="IPR002123">
    <property type="entry name" value="Plipid/glycerol_acylTrfase"/>
</dbReference>
<gene>
    <name evidence="6" type="ORF">ACFQPB_07980</name>
</gene>
<evidence type="ECO:0000256" key="1">
    <source>
        <dbReference type="ARBA" id="ARBA00005189"/>
    </source>
</evidence>
<keyword evidence="4" id="KW-0472">Membrane</keyword>
<evidence type="ECO:0000313" key="6">
    <source>
        <dbReference type="EMBL" id="MFC7408796.1"/>
    </source>
</evidence>
<keyword evidence="3 6" id="KW-0012">Acyltransferase</keyword>
<dbReference type="PANTHER" id="PTHR10434">
    <property type="entry name" value="1-ACYL-SN-GLYCEROL-3-PHOSPHATE ACYLTRANSFERASE"/>
    <property type="match status" value="1"/>
</dbReference>
<accession>A0ABW2QIA5</accession>
<reference evidence="7" key="1">
    <citation type="journal article" date="2019" name="Int. J. Syst. Evol. Microbiol.">
        <title>The Global Catalogue of Microorganisms (GCM) 10K type strain sequencing project: providing services to taxonomists for standard genome sequencing and annotation.</title>
        <authorList>
            <consortium name="The Broad Institute Genomics Platform"/>
            <consortium name="The Broad Institute Genome Sequencing Center for Infectious Disease"/>
            <person name="Wu L."/>
            <person name="Ma J."/>
        </authorList>
    </citation>
    <scope>NUCLEOTIDE SEQUENCE [LARGE SCALE GENOMIC DNA]</scope>
    <source>
        <strain evidence="7">CGMCC 1.12371</strain>
    </source>
</reference>
<dbReference type="SUPFAM" id="SSF69593">
    <property type="entry name" value="Glycerol-3-phosphate (1)-acyltransferase"/>
    <property type="match status" value="1"/>
</dbReference>
<feature type="transmembrane region" description="Helical" evidence="4">
    <location>
        <begin position="12"/>
        <end position="37"/>
    </location>
</feature>
<evidence type="ECO:0000259" key="5">
    <source>
        <dbReference type="SMART" id="SM00563"/>
    </source>
</evidence>
<dbReference type="EMBL" id="JBHTCA010000004">
    <property type="protein sequence ID" value="MFC7408796.1"/>
    <property type="molecule type" value="Genomic_DNA"/>
</dbReference>
<dbReference type="Proteomes" id="UP001596501">
    <property type="component" value="Unassembled WGS sequence"/>
</dbReference>
<organism evidence="6 7">
    <name type="scientific">Hydrogenophaga atypica</name>
    <dbReference type="NCBI Taxonomy" id="249409"/>
    <lineage>
        <taxon>Bacteria</taxon>
        <taxon>Pseudomonadati</taxon>
        <taxon>Pseudomonadota</taxon>
        <taxon>Betaproteobacteria</taxon>
        <taxon>Burkholderiales</taxon>
        <taxon>Comamonadaceae</taxon>
        <taxon>Hydrogenophaga</taxon>
    </lineage>
</organism>
<name>A0ABW2QIA5_9BURK</name>
<dbReference type="PANTHER" id="PTHR10434:SF66">
    <property type="entry name" value="PHOSPHOLIPID_GLYCEROL ACYLTRANSFERASE DOMAIN-CONTAINING PROTEIN"/>
    <property type="match status" value="1"/>
</dbReference>
<dbReference type="RefSeq" id="WP_382221607.1">
    <property type="nucleotide sequence ID" value="NZ_JBHTCA010000004.1"/>
</dbReference>
<evidence type="ECO:0000256" key="3">
    <source>
        <dbReference type="ARBA" id="ARBA00023315"/>
    </source>
</evidence>
<comment type="pathway">
    <text evidence="1">Lipid metabolism.</text>
</comment>